<dbReference type="Proteomes" id="UP000016931">
    <property type="component" value="Unassembled WGS sequence"/>
</dbReference>
<reference evidence="4 5" key="1">
    <citation type="journal article" date="2012" name="PLoS Pathog.">
        <title>Diverse lifestyles and strategies of plant pathogenesis encoded in the genomes of eighteen Dothideomycetes fungi.</title>
        <authorList>
            <person name="Ohm R.A."/>
            <person name="Feau N."/>
            <person name="Henrissat B."/>
            <person name="Schoch C.L."/>
            <person name="Horwitz B.A."/>
            <person name="Barry K.W."/>
            <person name="Condon B.J."/>
            <person name="Copeland A.C."/>
            <person name="Dhillon B."/>
            <person name="Glaser F."/>
            <person name="Hesse C.N."/>
            <person name="Kosti I."/>
            <person name="LaButti K."/>
            <person name="Lindquist E.A."/>
            <person name="Lucas S."/>
            <person name="Salamov A.A."/>
            <person name="Bradshaw R.E."/>
            <person name="Ciuffetti L."/>
            <person name="Hamelin R.C."/>
            <person name="Kema G.H.J."/>
            <person name="Lawrence C."/>
            <person name="Scott J.A."/>
            <person name="Spatafora J.W."/>
            <person name="Turgeon B.G."/>
            <person name="de Wit P.J.G.M."/>
            <person name="Zhong S."/>
            <person name="Goodwin S.B."/>
            <person name="Grigoriev I.V."/>
        </authorList>
    </citation>
    <scope>NUCLEOTIDE SEQUENCE [LARGE SCALE GENOMIC DNA]</scope>
    <source>
        <strain evidence="4 5">SO2202</strain>
    </source>
</reference>
<keyword evidence="2" id="KW-1133">Transmembrane helix</keyword>
<feature type="compositionally biased region" description="Polar residues" evidence="1">
    <location>
        <begin position="59"/>
        <end position="71"/>
    </location>
</feature>
<evidence type="ECO:0000256" key="2">
    <source>
        <dbReference type="SAM" id="Phobius"/>
    </source>
</evidence>
<dbReference type="EMBL" id="KB456260">
    <property type="protein sequence ID" value="EMF17803.1"/>
    <property type="molecule type" value="Genomic_DNA"/>
</dbReference>
<feature type="compositionally biased region" description="Basic and acidic residues" evidence="1">
    <location>
        <begin position="137"/>
        <end position="147"/>
    </location>
</feature>
<accession>N1QNJ1</accession>
<keyword evidence="2" id="KW-0812">Transmembrane</keyword>
<protein>
    <recommendedName>
        <fullName evidence="6">Mid2 domain-containing protein</fullName>
    </recommendedName>
</protein>
<evidence type="ECO:0000313" key="4">
    <source>
        <dbReference type="EMBL" id="EMF17803.1"/>
    </source>
</evidence>
<feature type="region of interest" description="Disordered" evidence="1">
    <location>
        <begin position="26"/>
        <end position="80"/>
    </location>
</feature>
<feature type="compositionally biased region" description="Polar residues" evidence="1">
    <location>
        <begin position="28"/>
        <end position="49"/>
    </location>
</feature>
<gene>
    <name evidence="4" type="ORF">SEPMUDRAFT_146746</name>
</gene>
<name>N1QNJ1_SPHMS</name>
<feature type="transmembrane region" description="Helical" evidence="2">
    <location>
        <begin position="91"/>
        <end position="115"/>
    </location>
</feature>
<dbReference type="GeneID" id="27900972"/>
<keyword evidence="5" id="KW-1185">Reference proteome</keyword>
<dbReference type="OrthoDB" id="5425637at2759"/>
<evidence type="ECO:0008006" key="6">
    <source>
        <dbReference type="Google" id="ProtNLM"/>
    </source>
</evidence>
<feature type="region of interest" description="Disordered" evidence="1">
    <location>
        <begin position="133"/>
        <end position="152"/>
    </location>
</feature>
<evidence type="ECO:0000256" key="3">
    <source>
        <dbReference type="SAM" id="SignalP"/>
    </source>
</evidence>
<proteinExistence type="predicted"/>
<dbReference type="AlphaFoldDB" id="N1QNJ1"/>
<dbReference type="HOGENOM" id="CLU_1289656_0_0_1"/>
<dbReference type="eggNOG" id="ENOG502T00Z">
    <property type="taxonomic scope" value="Eukaryota"/>
</dbReference>
<feature type="signal peptide" evidence="3">
    <location>
        <begin position="1"/>
        <end position="18"/>
    </location>
</feature>
<organism evidence="4 5">
    <name type="scientific">Sphaerulina musiva (strain SO2202)</name>
    <name type="common">Poplar stem canker fungus</name>
    <name type="synonym">Septoria musiva</name>
    <dbReference type="NCBI Taxonomy" id="692275"/>
    <lineage>
        <taxon>Eukaryota</taxon>
        <taxon>Fungi</taxon>
        <taxon>Dikarya</taxon>
        <taxon>Ascomycota</taxon>
        <taxon>Pezizomycotina</taxon>
        <taxon>Dothideomycetes</taxon>
        <taxon>Dothideomycetidae</taxon>
        <taxon>Mycosphaerellales</taxon>
        <taxon>Mycosphaerellaceae</taxon>
        <taxon>Sphaerulina</taxon>
    </lineage>
</organism>
<feature type="region of interest" description="Disordered" evidence="1">
    <location>
        <begin position="173"/>
        <end position="214"/>
    </location>
</feature>
<dbReference type="RefSeq" id="XP_016765924.1">
    <property type="nucleotide sequence ID" value="XM_016903835.1"/>
</dbReference>
<keyword evidence="3" id="KW-0732">Signal</keyword>
<dbReference type="OMA" id="RQWEVRK"/>
<evidence type="ECO:0000313" key="5">
    <source>
        <dbReference type="Proteomes" id="UP000016931"/>
    </source>
</evidence>
<feature type="chain" id="PRO_5004110483" description="Mid2 domain-containing protein" evidence="3">
    <location>
        <begin position="19"/>
        <end position="214"/>
    </location>
</feature>
<keyword evidence="2" id="KW-0472">Membrane</keyword>
<evidence type="ECO:0000256" key="1">
    <source>
        <dbReference type="SAM" id="MobiDB-lite"/>
    </source>
</evidence>
<sequence length="214" mass="23049">MKLAHLLPYLACLSFVAAGVNERHANEDSTSVQTSDTVPATISSTTTGDVESRDEDGTNETGFADSNSGTDTEAGASGSQAGSFSLSRGGLVAIIVVVAFVAILGVASTVLFVLAKRRSWNIRQSLKRASRRFTGRATRDATRDRQSKRAGLQMSRIPAQRIHTKRGMAVQVDDVEKGSMNISKGTSKAVPQEASKTQSKSKWSEKLWSNDWQK</sequence>